<dbReference type="GO" id="GO:0006355">
    <property type="term" value="P:regulation of DNA-templated transcription"/>
    <property type="evidence" value="ECO:0007669"/>
    <property type="project" value="InterPro"/>
</dbReference>
<feature type="compositionally biased region" description="Low complexity" evidence="2">
    <location>
        <begin position="415"/>
        <end position="428"/>
    </location>
</feature>
<dbReference type="SUPFAM" id="SSF57716">
    <property type="entry name" value="Glucocorticoid receptor-like (DNA-binding domain)"/>
    <property type="match status" value="1"/>
</dbReference>
<sequence>MDAVAFDPYASYSDSSAPHTPEPHPTEMRFYKANVDDAVRNIFAEHHDDHADVHPAQDRAYWAPQSAPLSNNFFNNNNGSRGSLLQELYEEQQPANSDVYSDHSANSDNWSMNHNQQQSQMPPMQQQISARPHDYQMIRRNTFPTVRYDRDDGLTIQQYPPFMPQQAYQRSDALYSEQLPLSSEPTSIQSENYIPAAYHDIHDSTSIKLEESGSMMVPSHSFYRPQSSGGVPPMTMPYMSAHNGLHVQHTDDAASKETQYLRRRCFNCHTTEPPSWRRSTLNPGKIVCNKCGLYERTHLRPRPLRFDELRAGNKQRKQSKGTVSPKAKITSIVKKEPREYGLVRRASVSSSGSVHSGSGASDWDDNVSVYSSGSAPPTSFNSPNLQTFPLSRDSQSPPHDGGIRLPNAPLSDIASLQQHQPLTSQPSTPSLPPPTPRKAHTSPGYFSPPMSAASPNAPIVQAQAQQEYFRCASQDGTAGVTGSWTDLALKDAPSALLSSPVPTPVAS</sequence>
<gene>
    <name evidence="4" type="ORF">P691DRAFT_809133</name>
</gene>
<name>A0A9P5XHQ2_9AGAR</name>
<comment type="caution">
    <text evidence="4">The sequence shown here is derived from an EMBL/GenBank/DDBJ whole genome shotgun (WGS) entry which is preliminary data.</text>
</comment>
<proteinExistence type="predicted"/>
<feature type="region of interest" description="Disordered" evidence="2">
    <location>
        <begin position="344"/>
        <end position="459"/>
    </location>
</feature>
<dbReference type="OrthoDB" id="515401at2759"/>
<evidence type="ECO:0000313" key="5">
    <source>
        <dbReference type="Proteomes" id="UP000807342"/>
    </source>
</evidence>
<keyword evidence="1" id="KW-0863">Zinc-finger</keyword>
<dbReference type="InterPro" id="IPR000679">
    <property type="entry name" value="Znf_GATA"/>
</dbReference>
<dbReference type="GO" id="GO:0043565">
    <property type="term" value="F:sequence-specific DNA binding"/>
    <property type="evidence" value="ECO:0007669"/>
    <property type="project" value="InterPro"/>
</dbReference>
<reference evidence="4" key="1">
    <citation type="submission" date="2020-11" db="EMBL/GenBank/DDBJ databases">
        <authorList>
            <consortium name="DOE Joint Genome Institute"/>
            <person name="Ahrendt S."/>
            <person name="Riley R."/>
            <person name="Andreopoulos W."/>
            <person name="Labutti K."/>
            <person name="Pangilinan J."/>
            <person name="Ruiz-Duenas F.J."/>
            <person name="Barrasa J.M."/>
            <person name="Sanchez-Garcia M."/>
            <person name="Camarero S."/>
            <person name="Miyauchi S."/>
            <person name="Serrano A."/>
            <person name="Linde D."/>
            <person name="Babiker R."/>
            <person name="Drula E."/>
            <person name="Ayuso-Fernandez I."/>
            <person name="Pacheco R."/>
            <person name="Padilla G."/>
            <person name="Ferreira P."/>
            <person name="Barriuso J."/>
            <person name="Kellner H."/>
            <person name="Castanera R."/>
            <person name="Alfaro M."/>
            <person name="Ramirez L."/>
            <person name="Pisabarro A.G."/>
            <person name="Kuo A."/>
            <person name="Tritt A."/>
            <person name="Lipzen A."/>
            <person name="He G."/>
            <person name="Yan M."/>
            <person name="Ng V."/>
            <person name="Cullen D."/>
            <person name="Martin F."/>
            <person name="Rosso M.-N."/>
            <person name="Henrissat B."/>
            <person name="Hibbett D."/>
            <person name="Martinez A.T."/>
            <person name="Grigoriev I.V."/>
        </authorList>
    </citation>
    <scope>NUCLEOTIDE SEQUENCE</scope>
    <source>
        <strain evidence="4">MF-IS2</strain>
    </source>
</reference>
<dbReference type="SMART" id="SM00401">
    <property type="entry name" value="ZnF_GATA"/>
    <property type="match status" value="1"/>
</dbReference>
<evidence type="ECO:0000256" key="2">
    <source>
        <dbReference type="SAM" id="MobiDB-lite"/>
    </source>
</evidence>
<feature type="region of interest" description="Disordered" evidence="2">
    <location>
        <begin position="308"/>
        <end position="328"/>
    </location>
</feature>
<keyword evidence="1" id="KW-0862">Zinc</keyword>
<feature type="compositionally biased region" description="Low complexity" evidence="2">
    <location>
        <begin position="447"/>
        <end position="458"/>
    </location>
</feature>
<dbReference type="EMBL" id="MU151094">
    <property type="protein sequence ID" value="KAF9450930.1"/>
    <property type="molecule type" value="Genomic_DNA"/>
</dbReference>
<dbReference type="InterPro" id="IPR013088">
    <property type="entry name" value="Znf_NHR/GATA"/>
</dbReference>
<dbReference type="AlphaFoldDB" id="A0A9P5XHQ2"/>
<evidence type="ECO:0000256" key="1">
    <source>
        <dbReference type="PROSITE-ProRule" id="PRU00094"/>
    </source>
</evidence>
<dbReference type="PROSITE" id="PS50114">
    <property type="entry name" value="GATA_ZN_FINGER_2"/>
    <property type="match status" value="1"/>
</dbReference>
<evidence type="ECO:0000259" key="3">
    <source>
        <dbReference type="PROSITE" id="PS50114"/>
    </source>
</evidence>
<feature type="compositionally biased region" description="Low complexity" evidence="2">
    <location>
        <begin position="344"/>
        <end position="361"/>
    </location>
</feature>
<accession>A0A9P5XHQ2</accession>
<organism evidence="4 5">
    <name type="scientific">Macrolepiota fuliginosa MF-IS2</name>
    <dbReference type="NCBI Taxonomy" id="1400762"/>
    <lineage>
        <taxon>Eukaryota</taxon>
        <taxon>Fungi</taxon>
        <taxon>Dikarya</taxon>
        <taxon>Basidiomycota</taxon>
        <taxon>Agaricomycotina</taxon>
        <taxon>Agaricomycetes</taxon>
        <taxon>Agaricomycetidae</taxon>
        <taxon>Agaricales</taxon>
        <taxon>Agaricineae</taxon>
        <taxon>Agaricaceae</taxon>
        <taxon>Macrolepiota</taxon>
    </lineage>
</organism>
<keyword evidence="5" id="KW-1185">Reference proteome</keyword>
<feature type="compositionally biased region" description="Polar residues" evidence="2">
    <location>
        <begin position="368"/>
        <end position="397"/>
    </location>
</feature>
<feature type="region of interest" description="Disordered" evidence="2">
    <location>
        <begin position="1"/>
        <end position="25"/>
    </location>
</feature>
<dbReference type="CDD" id="cd00202">
    <property type="entry name" value="ZnF_GATA"/>
    <property type="match status" value="1"/>
</dbReference>
<protein>
    <recommendedName>
        <fullName evidence="3">GATA-type domain-containing protein</fullName>
    </recommendedName>
</protein>
<dbReference type="GO" id="GO:0008270">
    <property type="term" value="F:zinc ion binding"/>
    <property type="evidence" value="ECO:0007669"/>
    <property type="project" value="UniProtKB-KW"/>
</dbReference>
<evidence type="ECO:0000313" key="4">
    <source>
        <dbReference type="EMBL" id="KAF9450930.1"/>
    </source>
</evidence>
<feature type="domain" description="GATA-type" evidence="3">
    <location>
        <begin position="263"/>
        <end position="316"/>
    </location>
</feature>
<dbReference type="Proteomes" id="UP000807342">
    <property type="component" value="Unassembled WGS sequence"/>
</dbReference>
<keyword evidence="1" id="KW-0479">Metal-binding</keyword>
<dbReference type="Pfam" id="PF00320">
    <property type="entry name" value="GATA"/>
    <property type="match status" value="1"/>
</dbReference>
<dbReference type="Gene3D" id="3.30.50.10">
    <property type="entry name" value="Erythroid Transcription Factor GATA-1, subunit A"/>
    <property type="match status" value="1"/>
</dbReference>